<evidence type="ECO:0000313" key="7">
    <source>
        <dbReference type="EMBL" id="CAK8162372.1"/>
    </source>
</evidence>
<keyword evidence="8" id="KW-1185">Reference proteome</keyword>
<comment type="caution">
    <text evidence="7">The sequence shown here is derived from an EMBL/GenBank/DDBJ whole genome shotgun (WGS) entry which is preliminary data.</text>
</comment>
<dbReference type="InterPro" id="IPR005311">
    <property type="entry name" value="PBP_dimer"/>
</dbReference>
<dbReference type="Gene3D" id="3.30.450.330">
    <property type="match status" value="1"/>
</dbReference>
<feature type="domain" description="Penicillin-binding protein dimerisation" evidence="6">
    <location>
        <begin position="60"/>
        <end position="169"/>
    </location>
</feature>
<keyword evidence="4" id="KW-1133">Transmembrane helix</keyword>
<accession>A0ABP0EV46</accession>
<dbReference type="PANTHER" id="PTHR30627:SF1">
    <property type="entry name" value="PEPTIDOGLYCAN D,D-TRANSPEPTIDASE FTSI"/>
    <property type="match status" value="1"/>
</dbReference>
<name>A0ABP0EV46_9RICK</name>
<dbReference type="EMBL" id="CAWVOK010000003">
    <property type="protein sequence ID" value="CAK8162372.1"/>
    <property type="molecule type" value="Genomic_DNA"/>
</dbReference>
<dbReference type="RefSeq" id="WP_338363363.1">
    <property type="nucleotide sequence ID" value="NZ_CAWVOK010000003.1"/>
</dbReference>
<evidence type="ECO:0000256" key="2">
    <source>
        <dbReference type="ARBA" id="ARBA00022645"/>
    </source>
</evidence>
<evidence type="ECO:0000259" key="6">
    <source>
        <dbReference type="Pfam" id="PF03717"/>
    </source>
</evidence>
<dbReference type="InterPro" id="IPR001460">
    <property type="entry name" value="PCN-bd_Tpept"/>
</dbReference>
<reference evidence="7 8" key="1">
    <citation type="submission" date="2024-01" db="EMBL/GenBank/DDBJ databases">
        <authorList>
            <person name="Kunselman E."/>
        </authorList>
    </citation>
    <scope>NUCLEOTIDE SEQUENCE [LARGE SCALE GENOMIC DNA]</scope>
    <source>
        <strain evidence="7">2 abalone samples</strain>
    </source>
</reference>
<dbReference type="Proteomes" id="UP001314181">
    <property type="component" value="Unassembled WGS sequence"/>
</dbReference>
<organism evidence="7 8">
    <name type="scientific">Candidatus Xenohaliotis californiensis</name>
    <dbReference type="NCBI Taxonomy" id="84677"/>
    <lineage>
        <taxon>Bacteria</taxon>
        <taxon>Pseudomonadati</taxon>
        <taxon>Pseudomonadota</taxon>
        <taxon>Alphaproteobacteria</taxon>
        <taxon>Rickettsiales</taxon>
        <taxon>Anaplasmataceae</taxon>
        <taxon>Candidatus Xenohaliotis</taxon>
    </lineage>
</organism>
<dbReference type="GO" id="GO:0009002">
    <property type="term" value="F:serine-type D-Ala-D-Ala carboxypeptidase activity"/>
    <property type="evidence" value="ECO:0007669"/>
    <property type="project" value="UniProtKB-EC"/>
</dbReference>
<dbReference type="Pfam" id="PF03717">
    <property type="entry name" value="PBP_dimer"/>
    <property type="match status" value="1"/>
</dbReference>
<comment type="subcellular location">
    <subcellularLocation>
        <location evidence="1">Membrane</location>
    </subcellularLocation>
</comment>
<sequence length="534" mass="59458">MWDVGVDNLLDRARSRLLIVIISIFIAYFILIIRLFEISYGYSKPQSYNNRAVFASGWHPNRLDIVDRNGVLLAVDVPTASVYANPKQIRDIDQVAQFLSIAIDMDCKLLGELLHQNKKSFVWLKRHLVPKEQQKILELGLPGIYMKSDAKRIYPHNSLFAHILGYTDTDGNGLAGVERYFDNFLLNKDVKDKALQLSIDTRLQYLMHSILSEYMHKHKAFGGVSLLMEVDTGEILSAVSLPDFDINKPSSGRPNEVFNRFSLGLYEMGSVFKSFAIASALDIGAVELNSEFYIGDSFKIADRTIRDYKTNIGVMSVDEIFLRSSNIGTVLITMQMNPNDQYAYLNKLGFFQQTSLELNEKASPIVPKRDKWNVVSRATVSYGHGISVTPIHLLEGIAAVIGGGVLHQATLLQGKKNQSFHRVFAESTSESMKYLFSLAVKRGTGMRALTPGYEIGGKTGSADKIVDGTYSKDSSIVSFAGVFPIDDPKYVLLVMVDDPKKTCNEDRITGGYLAAPIASRMIEKIAPILNVSPL</sequence>
<keyword evidence="2 7" id="KW-0121">Carboxypeptidase</keyword>
<dbReference type="GO" id="GO:0051301">
    <property type="term" value="P:cell division"/>
    <property type="evidence" value="ECO:0007669"/>
    <property type="project" value="UniProtKB-KW"/>
</dbReference>
<dbReference type="Gene3D" id="3.40.710.10">
    <property type="entry name" value="DD-peptidase/beta-lactamase superfamily"/>
    <property type="match status" value="1"/>
</dbReference>
<keyword evidence="7" id="KW-0132">Cell division</keyword>
<dbReference type="InterPro" id="IPR012338">
    <property type="entry name" value="Beta-lactam/transpept-like"/>
</dbReference>
<keyword evidence="2 7" id="KW-0645">Protease</keyword>
<dbReference type="SUPFAM" id="SSF56519">
    <property type="entry name" value="Penicillin binding protein dimerisation domain"/>
    <property type="match status" value="1"/>
</dbReference>
<dbReference type="Gene3D" id="3.90.1310.10">
    <property type="entry name" value="Penicillin-binding protein 2a (Domain 2)"/>
    <property type="match status" value="1"/>
</dbReference>
<dbReference type="EC" id="3.4.16.4" evidence="7"/>
<evidence type="ECO:0000259" key="5">
    <source>
        <dbReference type="Pfam" id="PF00905"/>
    </source>
</evidence>
<keyword evidence="3 4" id="KW-0472">Membrane</keyword>
<gene>
    <name evidence="7" type="ORF">CAXC1_120054</name>
</gene>
<proteinExistence type="predicted"/>
<feature type="transmembrane region" description="Helical" evidence="4">
    <location>
        <begin position="17"/>
        <end position="36"/>
    </location>
</feature>
<evidence type="ECO:0000256" key="1">
    <source>
        <dbReference type="ARBA" id="ARBA00004370"/>
    </source>
</evidence>
<evidence type="ECO:0000256" key="4">
    <source>
        <dbReference type="SAM" id="Phobius"/>
    </source>
</evidence>
<dbReference type="PANTHER" id="PTHR30627">
    <property type="entry name" value="PEPTIDOGLYCAN D,D-TRANSPEPTIDASE"/>
    <property type="match status" value="1"/>
</dbReference>
<dbReference type="InterPro" id="IPR050515">
    <property type="entry name" value="Beta-lactam/transpept"/>
</dbReference>
<dbReference type="Pfam" id="PF00905">
    <property type="entry name" value="Transpeptidase"/>
    <property type="match status" value="1"/>
</dbReference>
<dbReference type="SUPFAM" id="SSF56601">
    <property type="entry name" value="beta-lactamase/transpeptidase-like"/>
    <property type="match status" value="1"/>
</dbReference>
<feature type="domain" description="Penicillin-binding protein transpeptidase" evidence="5">
    <location>
        <begin position="225"/>
        <end position="522"/>
    </location>
</feature>
<dbReference type="InterPro" id="IPR036138">
    <property type="entry name" value="PBP_dimer_sf"/>
</dbReference>
<keyword evidence="7" id="KW-0131">Cell cycle</keyword>
<keyword evidence="4" id="KW-0812">Transmembrane</keyword>
<protein>
    <submittedName>
        <fullName evidence="7">Cell division protein FtsI (Penicillin-binding protein 3)</fullName>
        <ecNumber evidence="7">3.4.16.4</ecNumber>
    </submittedName>
</protein>
<evidence type="ECO:0000313" key="8">
    <source>
        <dbReference type="Proteomes" id="UP001314181"/>
    </source>
</evidence>
<evidence type="ECO:0000256" key="3">
    <source>
        <dbReference type="ARBA" id="ARBA00023136"/>
    </source>
</evidence>
<keyword evidence="7" id="KW-0378">Hydrolase</keyword>